<dbReference type="CDD" id="cd09276">
    <property type="entry name" value="Rnase_HI_RT_non_LTR"/>
    <property type="match status" value="1"/>
</dbReference>
<accession>A0A6J2XNS4</accession>
<dbReference type="AlphaFoldDB" id="A0A6J2XNS4"/>
<organism evidence="2 3">
    <name type="scientific">Sitophilus oryzae</name>
    <name type="common">Rice weevil</name>
    <name type="synonym">Curculio oryzae</name>
    <dbReference type="NCBI Taxonomy" id="7048"/>
    <lineage>
        <taxon>Eukaryota</taxon>
        <taxon>Metazoa</taxon>
        <taxon>Ecdysozoa</taxon>
        <taxon>Arthropoda</taxon>
        <taxon>Hexapoda</taxon>
        <taxon>Insecta</taxon>
        <taxon>Pterygota</taxon>
        <taxon>Neoptera</taxon>
        <taxon>Endopterygota</taxon>
        <taxon>Coleoptera</taxon>
        <taxon>Polyphaga</taxon>
        <taxon>Cucujiformia</taxon>
        <taxon>Curculionidae</taxon>
        <taxon>Dryophthorinae</taxon>
        <taxon>Sitophilus</taxon>
    </lineage>
</organism>
<dbReference type="SUPFAM" id="SSF53098">
    <property type="entry name" value="Ribonuclease H-like"/>
    <property type="match status" value="1"/>
</dbReference>
<dbReference type="OrthoDB" id="3645095at2759"/>
<dbReference type="InterPro" id="IPR012337">
    <property type="entry name" value="RNaseH-like_sf"/>
</dbReference>
<evidence type="ECO:0000313" key="3">
    <source>
        <dbReference type="RefSeq" id="XP_030753173.1"/>
    </source>
</evidence>
<dbReference type="KEGG" id="soy:115880176"/>
<evidence type="ECO:0000259" key="1">
    <source>
        <dbReference type="PROSITE" id="PS50879"/>
    </source>
</evidence>
<dbReference type="PANTHER" id="PTHR33481:SF1">
    <property type="entry name" value="ENDONUCLEASE_EXONUCLEASE_PHOSPHATASE DOMAIN-CONTAINING PROTEIN-RELATED"/>
    <property type="match status" value="1"/>
</dbReference>
<keyword evidence="2" id="KW-1185">Reference proteome</keyword>
<evidence type="ECO:0000313" key="2">
    <source>
        <dbReference type="Proteomes" id="UP000504635"/>
    </source>
</evidence>
<dbReference type="InParanoid" id="A0A6J2XNS4"/>
<proteinExistence type="predicted"/>
<dbReference type="InterPro" id="IPR036397">
    <property type="entry name" value="RNaseH_sf"/>
</dbReference>
<gene>
    <name evidence="3" type="primary">LOC115880176</name>
</gene>
<dbReference type="PANTHER" id="PTHR33481">
    <property type="entry name" value="REVERSE TRANSCRIPTASE"/>
    <property type="match status" value="1"/>
</dbReference>
<protein>
    <submittedName>
        <fullName evidence="3">Uncharacterized protein LOC115880176</fullName>
    </submittedName>
</protein>
<dbReference type="PROSITE" id="PS50879">
    <property type="entry name" value="RNASE_H_1"/>
    <property type="match status" value="1"/>
</dbReference>
<feature type="domain" description="RNase H type-1" evidence="1">
    <location>
        <begin position="276"/>
        <end position="404"/>
    </location>
</feature>
<sequence>MNKNVKNCIYVDDLVITCATKTVGESSRYLQDAINQVVKNASVNGFKLSKQKTHVMHFCKSHRPHYHPLLFMDNCPLELRTETKFLGLIFDEKLTWKSHINGLVLRCKKVLNLIKCLFHTTWGASTEILTQLYKTLVRSKIDYGSVVYSTACKSTLQLLDRVQNACLRQGLGAFYTSPATSLCAEAGIEPLKYRRRKLAQSYLTSALANPSHIVRETMLSRHMEEHLHMITNEIPFENPPWLIPETEVILDLNKLKRQDTSPEIYQQKFQKILDQYNEKIVIYTDGSKTQTGAGCAIITNGSTFQWTLRHEASAFFTEHFAIWKALSYVIEEYNQSRVLIVSDSLEIVSEINDIFVHDPLKQKIQTLIRECSEKGNKLTFVWVPSHTNILSNTMADETAQQAARRDTIDFHYISKYDLKVLLHKRTEREWQDEWAGTSKLCAIKQDPSTPSLPLALG</sequence>
<dbReference type="Proteomes" id="UP000504635">
    <property type="component" value="Unplaced"/>
</dbReference>
<dbReference type="GO" id="GO:0004523">
    <property type="term" value="F:RNA-DNA hybrid ribonuclease activity"/>
    <property type="evidence" value="ECO:0007669"/>
    <property type="project" value="InterPro"/>
</dbReference>
<dbReference type="Gene3D" id="3.30.420.10">
    <property type="entry name" value="Ribonuclease H-like superfamily/Ribonuclease H"/>
    <property type="match status" value="1"/>
</dbReference>
<dbReference type="GO" id="GO:0003676">
    <property type="term" value="F:nucleic acid binding"/>
    <property type="evidence" value="ECO:0007669"/>
    <property type="project" value="InterPro"/>
</dbReference>
<dbReference type="InterPro" id="IPR002156">
    <property type="entry name" value="RNaseH_domain"/>
</dbReference>
<dbReference type="Pfam" id="PF00075">
    <property type="entry name" value="RNase_H"/>
    <property type="match status" value="1"/>
</dbReference>
<reference evidence="3" key="1">
    <citation type="submission" date="2025-08" db="UniProtKB">
        <authorList>
            <consortium name="RefSeq"/>
        </authorList>
    </citation>
    <scope>IDENTIFICATION</scope>
    <source>
        <tissue evidence="3">Gonads</tissue>
    </source>
</reference>
<dbReference type="RefSeq" id="XP_030753173.1">
    <property type="nucleotide sequence ID" value="XM_030897313.1"/>
</dbReference>
<name>A0A6J2XNS4_SITOR</name>
<dbReference type="GeneID" id="115880176"/>